<dbReference type="EMBL" id="SNRW01000158">
    <property type="protein sequence ID" value="KAA6402962.1"/>
    <property type="molecule type" value="Genomic_DNA"/>
</dbReference>
<feature type="compositionally biased region" description="Polar residues" evidence="1">
    <location>
        <begin position="289"/>
        <end position="303"/>
    </location>
</feature>
<dbReference type="AlphaFoldDB" id="A0A5J4X7Y8"/>
<feature type="compositionally biased region" description="Polar residues" evidence="1">
    <location>
        <begin position="253"/>
        <end position="267"/>
    </location>
</feature>
<dbReference type="PANTHER" id="PTHR33050">
    <property type="entry name" value="REVERSE TRANSCRIPTASE DOMAIN-CONTAINING PROTEIN"/>
    <property type="match status" value="1"/>
</dbReference>
<dbReference type="InterPro" id="IPR052055">
    <property type="entry name" value="Hepadnavirus_pol/RT"/>
</dbReference>
<dbReference type="CDD" id="cd09275">
    <property type="entry name" value="RNase_HI_RT_DIRS1"/>
    <property type="match status" value="1"/>
</dbReference>
<name>A0A5J4X7Y8_9EUKA</name>
<sequence>MYQSIPEATTGLITFTVQQIVQSQTDNEDQEQLTNELERIVAEGTNDNEDNDQSEYVIKPKLFTNGNDGLRKNGSGMQLQAIVNGEANPKINITKISANTPPHNVNGSDGLGGNGCETHLQTATNEYGHENYQAIDNTGNESNNEQTTDNTTGGQQNNQGSNNITQHEQDNGNNKPRDIGSPHTTHSEQELRNQNISLRKGQQPLITTPPELEAKQVNKSQYPISPQGVPKREPTLTLLTTSHPSITREKRQMQPQLLKTSPENTPKATRPVQDPRNRNKDSTLKTRQKQSPTPRLTSRISWTEQKGEQEGREGRNLENREIDLENREISDRNVRINSEILGTVGNYQYESFHPVRIYPPIQRQSEDQRTRKLVKDNEIQGNRRRSRRIQDNVRGRIEREHCSIDQKGIDQMIKPDIYDKESKREMEKDTRCESFEQIDSRLPLQDARFEQGETNNQTWGLGHFNGPLLRISQPNSPNRITTIPSIRIPEQLLHIQSNAIRNQTLTNILCNSYGTNNATNKNENRDQNNQLCRRHPSPSPDQGVSEEHDLESNRHTEILRIHNELRKERDRTEQNRNISKMGMESSQCNSQNETEEAITSSTRSIQYEKMDKDGNRNNSKINSEINRKTKLLKLQIQEASLFLNTMDHQKAQAARLRGWNTTITMNKTAIPDINWWIAKLRANIPAQLIQIPSQMTMTTDEAPSSWGLTLERQLEMIAMAHGTQNKRQVKLLSNNREIKTITQGLRSFTKILKILRIQSLAIRSDNSTAVFDIGKWRASISLIIEIKQVHYTTEKLGIQIQITHLPGGKNEIADVLSRFLRAGDYKLKEKIFLQTCLQMNLNSTIDLFSQHFNNLLLRFMSSIRGLGEIAIDTLNQTWKMELPWIHPRIPLLPAVLKKIREEQTEAMIIAPLWPGQIWYTELVNEYAESLMLGWSIEILEPGTSLIKKNLKLHPRKICSFQMDRMSRRGEYSQE</sequence>
<organism evidence="2 3">
    <name type="scientific">Streblomastix strix</name>
    <dbReference type="NCBI Taxonomy" id="222440"/>
    <lineage>
        <taxon>Eukaryota</taxon>
        <taxon>Metamonada</taxon>
        <taxon>Preaxostyla</taxon>
        <taxon>Oxymonadida</taxon>
        <taxon>Streblomastigidae</taxon>
        <taxon>Streblomastix</taxon>
    </lineage>
</organism>
<feature type="compositionally biased region" description="Basic and acidic residues" evidence="1">
    <location>
        <begin position="606"/>
        <end position="615"/>
    </location>
</feature>
<evidence type="ECO:0000256" key="1">
    <source>
        <dbReference type="SAM" id="MobiDB-lite"/>
    </source>
</evidence>
<feature type="compositionally biased region" description="Basic and acidic residues" evidence="1">
    <location>
        <begin position="305"/>
        <end position="319"/>
    </location>
</feature>
<feature type="compositionally biased region" description="Basic and acidic residues" evidence="1">
    <location>
        <begin position="167"/>
        <end position="191"/>
    </location>
</feature>
<comment type="caution">
    <text evidence="2">The sequence shown here is derived from an EMBL/GenBank/DDBJ whole genome shotgun (WGS) entry which is preliminary data.</text>
</comment>
<reference evidence="2 3" key="1">
    <citation type="submission" date="2019-03" db="EMBL/GenBank/DDBJ databases">
        <title>Single cell metagenomics reveals metabolic interactions within the superorganism composed of flagellate Streblomastix strix and complex community of Bacteroidetes bacteria on its surface.</title>
        <authorList>
            <person name="Treitli S.C."/>
            <person name="Kolisko M."/>
            <person name="Husnik F."/>
            <person name="Keeling P."/>
            <person name="Hampl V."/>
        </authorList>
    </citation>
    <scope>NUCLEOTIDE SEQUENCE [LARGE SCALE GENOMIC DNA]</scope>
    <source>
        <strain evidence="2">ST1C</strain>
    </source>
</reference>
<feature type="compositionally biased region" description="Polar residues" evidence="1">
    <location>
        <begin position="584"/>
        <end position="605"/>
    </location>
</feature>
<protein>
    <submittedName>
        <fullName evidence="2">Uncharacterized protein</fullName>
    </submittedName>
</protein>
<dbReference type="PANTHER" id="PTHR33050:SF7">
    <property type="entry name" value="RIBONUCLEASE H"/>
    <property type="match status" value="1"/>
</dbReference>
<feature type="compositionally biased region" description="Low complexity" evidence="1">
    <location>
        <begin position="143"/>
        <end position="166"/>
    </location>
</feature>
<evidence type="ECO:0000313" key="3">
    <source>
        <dbReference type="Proteomes" id="UP000324800"/>
    </source>
</evidence>
<accession>A0A5J4X7Y8</accession>
<feature type="compositionally biased region" description="Basic and acidic residues" evidence="1">
    <location>
        <begin position="273"/>
        <end position="284"/>
    </location>
</feature>
<evidence type="ECO:0000313" key="2">
    <source>
        <dbReference type="EMBL" id="KAA6402962.1"/>
    </source>
</evidence>
<feature type="compositionally biased region" description="Polar residues" evidence="1">
    <location>
        <begin position="514"/>
        <end position="531"/>
    </location>
</feature>
<gene>
    <name evidence="2" type="ORF">EZS28_001504</name>
</gene>
<proteinExistence type="predicted"/>
<dbReference type="Proteomes" id="UP000324800">
    <property type="component" value="Unassembled WGS sequence"/>
</dbReference>
<feature type="region of interest" description="Disordered" evidence="1">
    <location>
        <begin position="514"/>
        <end position="622"/>
    </location>
</feature>
<feature type="region of interest" description="Disordered" evidence="1">
    <location>
        <begin position="133"/>
        <end position="319"/>
    </location>
</feature>
<feature type="compositionally biased region" description="Basic and acidic residues" evidence="1">
    <location>
        <begin position="545"/>
        <end position="574"/>
    </location>
</feature>